<evidence type="ECO:0000313" key="4">
    <source>
        <dbReference type="Proteomes" id="UP000663873"/>
    </source>
</evidence>
<reference evidence="3" key="1">
    <citation type="submission" date="2021-02" db="EMBL/GenBank/DDBJ databases">
        <authorList>
            <person name="Nowell W R."/>
        </authorList>
    </citation>
    <scope>NUCLEOTIDE SEQUENCE</scope>
</reference>
<protein>
    <recommendedName>
        <fullName evidence="2">Dynein heavy chain AAA module D4 domain-containing protein</fullName>
    </recommendedName>
</protein>
<dbReference type="PANTHER" id="PTHR46961:SF18">
    <property type="entry name" value="DYNEIN AXONEMAL HEAVY CHAIN 5"/>
    <property type="match status" value="1"/>
</dbReference>
<dbReference type="InterPro" id="IPR027417">
    <property type="entry name" value="P-loop_NTPase"/>
</dbReference>
<gene>
    <name evidence="3" type="ORF">UJA718_LOCUS50292</name>
</gene>
<feature type="non-terminal residue" evidence="3">
    <location>
        <position position="59"/>
    </location>
</feature>
<comment type="similarity">
    <text evidence="1">Belongs to the dynein heavy chain family.</text>
</comment>
<organism evidence="3 4">
    <name type="scientific">Rotaria socialis</name>
    <dbReference type="NCBI Taxonomy" id="392032"/>
    <lineage>
        <taxon>Eukaryota</taxon>
        <taxon>Metazoa</taxon>
        <taxon>Spiralia</taxon>
        <taxon>Gnathifera</taxon>
        <taxon>Rotifera</taxon>
        <taxon>Eurotatoria</taxon>
        <taxon>Bdelloidea</taxon>
        <taxon>Philodinida</taxon>
        <taxon>Philodinidae</taxon>
        <taxon>Rotaria</taxon>
    </lineage>
</organism>
<dbReference type="InterPro" id="IPR026983">
    <property type="entry name" value="DHC"/>
</dbReference>
<feature type="domain" description="Dynein heavy chain AAA module D4" evidence="2">
    <location>
        <begin position="3"/>
        <end position="54"/>
    </location>
</feature>
<dbReference type="Pfam" id="PF12780">
    <property type="entry name" value="AAA_8"/>
    <property type="match status" value="1"/>
</dbReference>
<dbReference type="EMBL" id="CAJOBP010111487">
    <property type="protein sequence ID" value="CAF5003271.1"/>
    <property type="molecule type" value="Genomic_DNA"/>
</dbReference>
<dbReference type="GO" id="GO:0051959">
    <property type="term" value="F:dynein light intermediate chain binding"/>
    <property type="evidence" value="ECO:0007669"/>
    <property type="project" value="InterPro"/>
</dbReference>
<dbReference type="Gene3D" id="3.40.50.300">
    <property type="entry name" value="P-loop containing nucleotide triphosphate hydrolases"/>
    <property type="match status" value="1"/>
</dbReference>
<dbReference type="InterPro" id="IPR024317">
    <property type="entry name" value="Dynein_heavy_chain_D4_dom"/>
</dbReference>
<dbReference type="AlphaFoldDB" id="A0A822AQ20"/>
<dbReference type="GO" id="GO:0045505">
    <property type="term" value="F:dynein intermediate chain binding"/>
    <property type="evidence" value="ECO:0007669"/>
    <property type="project" value="InterPro"/>
</dbReference>
<dbReference type="Proteomes" id="UP000663873">
    <property type="component" value="Unassembled WGS sequence"/>
</dbReference>
<dbReference type="GO" id="GO:0007018">
    <property type="term" value="P:microtubule-based movement"/>
    <property type="evidence" value="ECO:0007669"/>
    <property type="project" value="InterPro"/>
</dbReference>
<dbReference type="PANTHER" id="PTHR46961">
    <property type="entry name" value="DYNEIN HEAVY CHAIN 1, AXONEMAL-LIKE PROTEIN"/>
    <property type="match status" value="1"/>
</dbReference>
<sequence>LGQGIVFVFTDNDIKDDQFLEYLNNVLSSGEVSGLITREEMDETLSELSVKMKKEYPKR</sequence>
<keyword evidence="4" id="KW-1185">Reference proteome</keyword>
<name>A0A822AQ20_9BILA</name>
<feature type="non-terminal residue" evidence="3">
    <location>
        <position position="1"/>
    </location>
</feature>
<accession>A0A822AQ20</accession>
<evidence type="ECO:0000256" key="1">
    <source>
        <dbReference type="ARBA" id="ARBA00008887"/>
    </source>
</evidence>
<proteinExistence type="inferred from homology"/>
<evidence type="ECO:0000313" key="3">
    <source>
        <dbReference type="EMBL" id="CAF5003271.1"/>
    </source>
</evidence>
<evidence type="ECO:0000259" key="2">
    <source>
        <dbReference type="Pfam" id="PF12780"/>
    </source>
</evidence>
<dbReference type="GO" id="GO:0030286">
    <property type="term" value="C:dynein complex"/>
    <property type="evidence" value="ECO:0007669"/>
    <property type="project" value="InterPro"/>
</dbReference>
<comment type="caution">
    <text evidence="3">The sequence shown here is derived from an EMBL/GenBank/DDBJ whole genome shotgun (WGS) entry which is preliminary data.</text>
</comment>